<dbReference type="EMBL" id="MN740295">
    <property type="protein sequence ID" value="QHT98713.1"/>
    <property type="molecule type" value="Genomic_DNA"/>
</dbReference>
<name>A0A6C0J4Z9_9ZZZZ</name>
<sequence length="239" mass="27820">MENNSDYPKSSCSCYRRQPSIYTQHEGNPSNMSVVNCIDPDISSFTVNSSIQPNNQKGYELLNPEVLEEQYSKNFQKIQCNLGSNCQTAYMDSDPRLLSAIRAEYLPLNAPPLQSNIDYRTVDSDNKLNNYGKHYKDYSDINAGQLVYYINNELAEPFYRPNFVTSANTISKVEKDPMGKLYPSYTREPLKDPDHLNTTKKYYDGCLSWIQDSTSHREDLMSKQMEKFNRHRWEPRWSQ</sequence>
<organism evidence="1">
    <name type="scientific">viral metagenome</name>
    <dbReference type="NCBI Taxonomy" id="1070528"/>
    <lineage>
        <taxon>unclassified sequences</taxon>
        <taxon>metagenomes</taxon>
        <taxon>organismal metagenomes</taxon>
    </lineage>
</organism>
<evidence type="ECO:0000313" key="1">
    <source>
        <dbReference type="EMBL" id="QHT98713.1"/>
    </source>
</evidence>
<protein>
    <submittedName>
        <fullName evidence="1">Uncharacterized protein</fullName>
    </submittedName>
</protein>
<reference evidence="1" key="1">
    <citation type="journal article" date="2020" name="Nature">
        <title>Giant virus diversity and host interactions through global metagenomics.</title>
        <authorList>
            <person name="Schulz F."/>
            <person name="Roux S."/>
            <person name="Paez-Espino D."/>
            <person name="Jungbluth S."/>
            <person name="Walsh D.A."/>
            <person name="Denef V.J."/>
            <person name="McMahon K.D."/>
            <person name="Konstantinidis K.T."/>
            <person name="Eloe-Fadrosh E.A."/>
            <person name="Kyrpides N.C."/>
            <person name="Woyke T."/>
        </authorList>
    </citation>
    <scope>NUCLEOTIDE SEQUENCE</scope>
    <source>
        <strain evidence="1">GVMAG-M-3300025676-16</strain>
    </source>
</reference>
<dbReference type="AlphaFoldDB" id="A0A6C0J4Z9"/>
<proteinExistence type="predicted"/>
<accession>A0A6C0J4Z9</accession>